<dbReference type="AlphaFoldDB" id="A0AAD7ZSN3"/>
<evidence type="ECO:0000313" key="8">
    <source>
        <dbReference type="Proteomes" id="UP001233999"/>
    </source>
</evidence>
<dbReference type="GO" id="GO:0031122">
    <property type="term" value="P:cytoplasmic microtubule organization"/>
    <property type="evidence" value="ECO:0007669"/>
    <property type="project" value="TreeGrafter"/>
</dbReference>
<reference evidence="7" key="1">
    <citation type="journal article" date="2023" name="IScience">
        <title>Live-bearing cockroach genome reveals convergent evolutionary mechanisms linked to viviparity in insects and beyond.</title>
        <authorList>
            <person name="Fouks B."/>
            <person name="Harrison M.C."/>
            <person name="Mikhailova A.A."/>
            <person name="Marchal E."/>
            <person name="English S."/>
            <person name="Carruthers M."/>
            <person name="Jennings E.C."/>
            <person name="Chiamaka E.L."/>
            <person name="Frigard R.A."/>
            <person name="Pippel M."/>
            <person name="Attardo G.M."/>
            <person name="Benoit J.B."/>
            <person name="Bornberg-Bauer E."/>
            <person name="Tobe S.S."/>
        </authorList>
    </citation>
    <scope>NUCLEOTIDE SEQUENCE</scope>
    <source>
        <strain evidence="7">Stay&amp;Tobe</strain>
    </source>
</reference>
<dbReference type="GO" id="GO:0000930">
    <property type="term" value="C:gamma-tubulin complex"/>
    <property type="evidence" value="ECO:0007669"/>
    <property type="project" value="TreeGrafter"/>
</dbReference>
<dbReference type="GO" id="GO:0000922">
    <property type="term" value="C:spindle pole"/>
    <property type="evidence" value="ECO:0007669"/>
    <property type="project" value="InterPro"/>
</dbReference>
<dbReference type="GO" id="GO:0000278">
    <property type="term" value="P:mitotic cell cycle"/>
    <property type="evidence" value="ECO:0007669"/>
    <property type="project" value="TreeGrafter"/>
</dbReference>
<reference evidence="7" key="2">
    <citation type="submission" date="2023-05" db="EMBL/GenBank/DDBJ databases">
        <authorList>
            <person name="Fouks B."/>
        </authorList>
    </citation>
    <scope>NUCLEOTIDE SEQUENCE</scope>
    <source>
        <strain evidence="7">Stay&amp;Tobe</strain>
        <tissue evidence="7">Testes</tissue>
    </source>
</reference>
<evidence type="ECO:0000256" key="3">
    <source>
        <dbReference type="ARBA" id="ARBA00022701"/>
    </source>
</evidence>
<dbReference type="GO" id="GO:0043015">
    <property type="term" value="F:gamma-tubulin binding"/>
    <property type="evidence" value="ECO:0007669"/>
    <property type="project" value="InterPro"/>
</dbReference>
<gene>
    <name evidence="7" type="ORF">L9F63_003080</name>
</gene>
<keyword evidence="4 5" id="KW-0206">Cytoskeleton</keyword>
<keyword evidence="8" id="KW-1185">Reference proteome</keyword>
<dbReference type="GO" id="GO:0007020">
    <property type="term" value="P:microtubule nucleation"/>
    <property type="evidence" value="ECO:0007669"/>
    <property type="project" value="InterPro"/>
</dbReference>
<comment type="subcellular location">
    <subcellularLocation>
        <location evidence="1 5">Cytoplasm</location>
        <location evidence="1 5">Cytoskeleton</location>
        <location evidence="1 5">Microtubule organizing center</location>
    </subcellularLocation>
</comment>
<dbReference type="InterPro" id="IPR007259">
    <property type="entry name" value="GCP"/>
</dbReference>
<evidence type="ECO:0000256" key="5">
    <source>
        <dbReference type="RuleBase" id="RU363050"/>
    </source>
</evidence>
<dbReference type="GO" id="GO:0005874">
    <property type="term" value="C:microtubule"/>
    <property type="evidence" value="ECO:0007669"/>
    <property type="project" value="UniProtKB-KW"/>
</dbReference>
<dbReference type="GO" id="GO:0051321">
    <property type="term" value="P:meiotic cell cycle"/>
    <property type="evidence" value="ECO:0007669"/>
    <property type="project" value="TreeGrafter"/>
</dbReference>
<dbReference type="GO" id="GO:0051225">
    <property type="term" value="P:spindle assembly"/>
    <property type="evidence" value="ECO:0007669"/>
    <property type="project" value="TreeGrafter"/>
</dbReference>
<dbReference type="GO" id="GO:0051011">
    <property type="term" value="F:microtubule minus-end binding"/>
    <property type="evidence" value="ECO:0007669"/>
    <property type="project" value="TreeGrafter"/>
</dbReference>
<comment type="caution">
    <text evidence="7">The sequence shown here is derived from an EMBL/GenBank/DDBJ whole genome shotgun (WGS) entry which is preliminary data.</text>
</comment>
<proteinExistence type="inferred from homology"/>
<feature type="non-terminal residue" evidence="7">
    <location>
        <position position="366"/>
    </location>
</feature>
<sequence>MLQMPQEIGNSTKNDAQHVLGHVAHHVPATYKMVFGMYLSAFCNGLHDVMGPYNLLLIEMEKDYLNDPTIPLLTIVTKAENHARMFKHLNSIISQMKRDNLRGCEILELLHTEIIHNVGSVKEALQTIIRYCHNVLYKQLSNWLMHGQLIDSYNEFFIQSLPDRPFETLASESFTSQEASCSTPLIFFPHTTSSHKFAVQYPMLPSYIKPSVAEKILFIGETIVMFGCDPKDKKHGSYSRTSIWDEKEGKFYKKLQNLQSMKIFNVSEFEKTIDEFRSYVTQHLWKIAVEEADLFVQIKLLKDFFLLGRGELFLEFILQASPILYHHYHVNQAFHIAARKILLNDEVVEKFRFILPGKSELKDMRC</sequence>
<evidence type="ECO:0000313" key="7">
    <source>
        <dbReference type="EMBL" id="KAJ9585128.1"/>
    </source>
</evidence>
<evidence type="ECO:0000256" key="2">
    <source>
        <dbReference type="ARBA" id="ARBA00022490"/>
    </source>
</evidence>
<dbReference type="EMBL" id="JASPKZ010007297">
    <property type="protein sequence ID" value="KAJ9585128.1"/>
    <property type="molecule type" value="Genomic_DNA"/>
</dbReference>
<protein>
    <recommendedName>
        <fullName evidence="5">Gamma-tubulin complex component</fullName>
    </recommendedName>
</protein>
<organism evidence="7 8">
    <name type="scientific">Diploptera punctata</name>
    <name type="common">Pacific beetle cockroach</name>
    <dbReference type="NCBI Taxonomy" id="6984"/>
    <lineage>
        <taxon>Eukaryota</taxon>
        <taxon>Metazoa</taxon>
        <taxon>Ecdysozoa</taxon>
        <taxon>Arthropoda</taxon>
        <taxon>Hexapoda</taxon>
        <taxon>Insecta</taxon>
        <taxon>Pterygota</taxon>
        <taxon>Neoptera</taxon>
        <taxon>Polyneoptera</taxon>
        <taxon>Dictyoptera</taxon>
        <taxon>Blattodea</taxon>
        <taxon>Blaberoidea</taxon>
        <taxon>Blaberidae</taxon>
        <taxon>Diplopterinae</taxon>
        <taxon>Diploptera</taxon>
    </lineage>
</organism>
<keyword evidence="2 5" id="KW-0963">Cytoplasm</keyword>
<name>A0AAD7ZSN3_DIPPU</name>
<evidence type="ECO:0000259" key="6">
    <source>
        <dbReference type="Pfam" id="PF17681"/>
    </source>
</evidence>
<dbReference type="InterPro" id="IPR041470">
    <property type="entry name" value="GCP_N"/>
</dbReference>
<dbReference type="PANTHER" id="PTHR19302">
    <property type="entry name" value="GAMMA TUBULIN COMPLEX PROTEIN"/>
    <property type="match status" value="1"/>
</dbReference>
<evidence type="ECO:0000256" key="1">
    <source>
        <dbReference type="ARBA" id="ARBA00004267"/>
    </source>
</evidence>
<dbReference type="Proteomes" id="UP001233999">
    <property type="component" value="Unassembled WGS sequence"/>
</dbReference>
<accession>A0AAD7ZSN3</accession>
<dbReference type="PANTHER" id="PTHR19302:SF27">
    <property type="entry name" value="GAMMA-TUBULIN COMPLEX COMPONENT 4"/>
    <property type="match status" value="1"/>
</dbReference>
<evidence type="ECO:0000256" key="4">
    <source>
        <dbReference type="ARBA" id="ARBA00023212"/>
    </source>
</evidence>
<dbReference type="Pfam" id="PF17681">
    <property type="entry name" value="GCP_N_terminal"/>
    <property type="match status" value="1"/>
</dbReference>
<comment type="similarity">
    <text evidence="5">Belongs to the TUBGCP family.</text>
</comment>
<feature type="domain" description="Gamma tubulin complex component protein N-terminal" evidence="6">
    <location>
        <begin position="34"/>
        <end position="291"/>
    </location>
</feature>
<keyword evidence="3 5" id="KW-0493">Microtubule</keyword>